<name>A0A422MVP4_TRYRA</name>
<organism evidence="2 3">
    <name type="scientific">Trypanosoma rangeli</name>
    <dbReference type="NCBI Taxonomy" id="5698"/>
    <lineage>
        <taxon>Eukaryota</taxon>
        <taxon>Discoba</taxon>
        <taxon>Euglenozoa</taxon>
        <taxon>Kinetoplastea</taxon>
        <taxon>Metakinetoplastina</taxon>
        <taxon>Trypanosomatida</taxon>
        <taxon>Trypanosomatidae</taxon>
        <taxon>Trypanosoma</taxon>
        <taxon>Herpetosoma</taxon>
    </lineage>
</organism>
<gene>
    <name evidence="2" type="ORF">TraAM80_09491</name>
</gene>
<dbReference type="EMBL" id="MKGL01000577">
    <property type="protein sequence ID" value="RNE97308.1"/>
    <property type="molecule type" value="Genomic_DNA"/>
</dbReference>
<dbReference type="OMA" id="MAVETRW"/>
<protein>
    <submittedName>
        <fullName evidence="2">Putative amastin</fullName>
    </submittedName>
</protein>
<dbReference type="PANTHER" id="PTHR33297">
    <property type="entry name" value="AMASTIN-LIKE SURFACE PROTEIN-LIKE PROTEIN-RELATED"/>
    <property type="match status" value="1"/>
</dbReference>
<dbReference type="Pfam" id="PF07344">
    <property type="entry name" value="Amastin"/>
    <property type="match status" value="1"/>
</dbReference>
<dbReference type="GeneID" id="40333424"/>
<dbReference type="RefSeq" id="XP_029234058.1">
    <property type="nucleotide sequence ID" value="XM_029386170.1"/>
</dbReference>
<keyword evidence="1" id="KW-0812">Transmembrane</keyword>
<feature type="transmembrane region" description="Helical" evidence="1">
    <location>
        <begin position="101"/>
        <end position="124"/>
    </location>
</feature>
<accession>A0A422MVP4</accession>
<sequence>MSGPAALAAAAVQGGEWPDEARERWFPQPHVGGGRERYFVTSDHDRYVKATGNTLQTVGQHVAGAGVVPSSNHSTANGKSRNALDRVAHCMHAVGVLTSHLGGTTFLSIFLVVCGVNCFFMILATTLSQLDVVGGGCYTFWGYKSGCDTVSYSNRTQLLACNELGQHLSVGAAFSIFSIMLMAAVLFFSFKALMDGRTESSNRTYAEASSREEERGQQQSRDVAVSSTSKWCIVGLLAAALLCEMVCWVMSACTYTSRYCENKALPRTTTYGVGFGLLMAGWTVGLIALVLFVLVV</sequence>
<feature type="transmembrane region" description="Helical" evidence="1">
    <location>
        <begin position="271"/>
        <end position="295"/>
    </location>
</feature>
<dbReference type="AlphaFoldDB" id="A0A422MVP4"/>
<reference evidence="2 3" key="1">
    <citation type="journal article" date="2018" name="BMC Genomics">
        <title>Genomic comparison of Trypanosoma conorhini and Trypanosoma rangeli to Trypanosoma cruzi strains of high and low virulence.</title>
        <authorList>
            <person name="Bradwell K.R."/>
            <person name="Koparde V.N."/>
            <person name="Matveyev A.V."/>
            <person name="Serrano M.G."/>
            <person name="Alves J.M."/>
            <person name="Parikh H."/>
            <person name="Huang B."/>
            <person name="Lee V."/>
            <person name="Espinosa-Alvarez O."/>
            <person name="Ortiz P.A."/>
            <person name="Costa-Martins A.G."/>
            <person name="Teixeira M.M."/>
            <person name="Buck G.A."/>
        </authorList>
    </citation>
    <scope>NUCLEOTIDE SEQUENCE [LARGE SCALE GENOMIC DNA]</scope>
    <source>
        <strain evidence="2 3">AM80</strain>
    </source>
</reference>
<feature type="transmembrane region" description="Helical" evidence="1">
    <location>
        <begin position="172"/>
        <end position="193"/>
    </location>
</feature>
<dbReference type="InterPro" id="IPR009944">
    <property type="entry name" value="Amastin"/>
</dbReference>
<dbReference type="OrthoDB" id="273596at2759"/>
<proteinExistence type="predicted"/>
<keyword evidence="1" id="KW-1133">Transmembrane helix</keyword>
<evidence type="ECO:0000256" key="1">
    <source>
        <dbReference type="SAM" id="Phobius"/>
    </source>
</evidence>
<feature type="transmembrane region" description="Helical" evidence="1">
    <location>
        <begin position="231"/>
        <end position="251"/>
    </location>
</feature>
<keyword evidence="3" id="KW-1185">Reference proteome</keyword>
<dbReference type="PANTHER" id="PTHR33297:SF4">
    <property type="entry name" value="AMASTIN"/>
    <property type="match status" value="1"/>
</dbReference>
<evidence type="ECO:0000313" key="3">
    <source>
        <dbReference type="Proteomes" id="UP000283634"/>
    </source>
</evidence>
<dbReference type="Proteomes" id="UP000283634">
    <property type="component" value="Unassembled WGS sequence"/>
</dbReference>
<comment type="caution">
    <text evidence="2">The sequence shown here is derived from an EMBL/GenBank/DDBJ whole genome shotgun (WGS) entry which is preliminary data.</text>
</comment>
<keyword evidence="1" id="KW-0472">Membrane</keyword>
<evidence type="ECO:0000313" key="2">
    <source>
        <dbReference type="EMBL" id="RNE97308.1"/>
    </source>
</evidence>